<name>A0AAJ3LSL2_PROHU</name>
<dbReference type="InterPro" id="IPR009045">
    <property type="entry name" value="Zn_M74/Hedgehog-like"/>
</dbReference>
<reference evidence="2 3" key="1">
    <citation type="submission" date="2016-04" db="EMBL/GenBank/DDBJ databases">
        <title>ATOL: Assembling a taxonomically balanced genome-scale reconstruction of the evolutionary history of the Enterobacteriaceae.</title>
        <authorList>
            <person name="Plunkett G.III."/>
            <person name="Neeno-Eckwall E.C."/>
            <person name="Glasner J.D."/>
            <person name="Perna N.T."/>
        </authorList>
    </citation>
    <scope>NUCLEOTIDE SEQUENCE [LARGE SCALE GENOMIC DNA]</scope>
    <source>
        <strain evidence="2 3">ATCC 700826</strain>
    </source>
</reference>
<keyword evidence="3" id="KW-1185">Reference proteome</keyword>
<dbReference type="Pfam" id="PF13539">
    <property type="entry name" value="Peptidase_M15_4"/>
    <property type="match status" value="1"/>
</dbReference>
<dbReference type="InterPro" id="IPR039561">
    <property type="entry name" value="Peptidase_M15C"/>
</dbReference>
<comment type="caution">
    <text evidence="2">The sequence shown here is derived from an EMBL/GenBank/DDBJ whole genome shotgun (WGS) entry which is preliminary data.</text>
</comment>
<dbReference type="Proteomes" id="UP000078250">
    <property type="component" value="Unassembled WGS sequence"/>
</dbReference>
<accession>A0AAJ3LSL2</accession>
<dbReference type="AlphaFoldDB" id="A0AAJ3LSL2"/>
<evidence type="ECO:0000259" key="1">
    <source>
        <dbReference type="Pfam" id="PF13539"/>
    </source>
</evidence>
<evidence type="ECO:0000313" key="3">
    <source>
        <dbReference type="Proteomes" id="UP000078250"/>
    </source>
</evidence>
<dbReference type="GO" id="GO:0008233">
    <property type="term" value="F:peptidase activity"/>
    <property type="evidence" value="ECO:0007669"/>
    <property type="project" value="InterPro"/>
</dbReference>
<protein>
    <recommendedName>
        <fullName evidence="1">Peptidase M15C domain-containing protein</fullName>
    </recommendedName>
</protein>
<dbReference type="SUPFAM" id="SSF55166">
    <property type="entry name" value="Hedgehog/DD-peptidase"/>
    <property type="match status" value="1"/>
</dbReference>
<dbReference type="RefSeq" id="WP_064721083.1">
    <property type="nucleotide sequence ID" value="NZ_LXEV01000034.1"/>
</dbReference>
<evidence type="ECO:0000313" key="2">
    <source>
        <dbReference type="EMBL" id="OAT45151.1"/>
    </source>
</evidence>
<gene>
    <name evidence="2" type="ORF">M997_3183</name>
</gene>
<sequence length="112" mass="12749">MTLSDKQQQFTVMVAKLILWAQSNGYGLTFGEAYRTAQQSQWNAKNGKGIRQSLHTQRLAIDFNLFINGVYQTQSEAYRPLGEYWCSLGGTWGGHFSYPDGNHFSLEHQGIR</sequence>
<dbReference type="Gene3D" id="3.30.1380.10">
    <property type="match status" value="1"/>
</dbReference>
<dbReference type="EMBL" id="LXEV01000034">
    <property type="protein sequence ID" value="OAT45151.1"/>
    <property type="molecule type" value="Genomic_DNA"/>
</dbReference>
<organism evidence="2 3">
    <name type="scientific">Proteus hauseri ATCC 700826</name>
    <dbReference type="NCBI Taxonomy" id="1354271"/>
    <lineage>
        <taxon>Bacteria</taxon>
        <taxon>Pseudomonadati</taxon>
        <taxon>Pseudomonadota</taxon>
        <taxon>Gammaproteobacteria</taxon>
        <taxon>Enterobacterales</taxon>
        <taxon>Morganellaceae</taxon>
        <taxon>Proteus</taxon>
    </lineage>
</organism>
<proteinExistence type="predicted"/>
<feature type="domain" description="Peptidase M15C" evidence="1">
    <location>
        <begin position="51"/>
        <end position="105"/>
    </location>
</feature>